<dbReference type="EMBL" id="PKIW01000020">
    <property type="protein sequence ID" value="PLT11340.1"/>
    <property type="molecule type" value="Genomic_DNA"/>
</dbReference>
<evidence type="ECO:0000313" key="3">
    <source>
        <dbReference type="Proteomes" id="UP000235119"/>
    </source>
</evidence>
<comment type="caution">
    <text evidence="2">The sequence shown here is derived from an EMBL/GenBank/DDBJ whole genome shotgun (WGS) entry which is preliminary data.</text>
</comment>
<gene>
    <name evidence="2" type="ORF">CYJ79_05160</name>
</gene>
<dbReference type="PANTHER" id="PTHR37829:SF3">
    <property type="entry name" value="PROTEIN JAYE-RELATED"/>
    <property type="match status" value="1"/>
</dbReference>
<accession>A0A2N5KYL5</accession>
<dbReference type="Pfam" id="PF04865">
    <property type="entry name" value="Baseplate_J"/>
    <property type="match status" value="1"/>
</dbReference>
<evidence type="ECO:0000259" key="1">
    <source>
        <dbReference type="Pfam" id="PF04865"/>
    </source>
</evidence>
<evidence type="ECO:0000313" key="2">
    <source>
        <dbReference type="EMBL" id="PLT11340.1"/>
    </source>
</evidence>
<organism evidence="2 3">
    <name type="scientific">Lactobacillus crispatus</name>
    <dbReference type="NCBI Taxonomy" id="47770"/>
    <lineage>
        <taxon>Bacteria</taxon>
        <taxon>Bacillati</taxon>
        <taxon>Bacillota</taxon>
        <taxon>Bacilli</taxon>
        <taxon>Lactobacillales</taxon>
        <taxon>Lactobacillaceae</taxon>
        <taxon>Lactobacillus</taxon>
    </lineage>
</organism>
<reference evidence="2 3" key="1">
    <citation type="submission" date="2017-12" db="EMBL/GenBank/DDBJ databases">
        <title>Phylogenetic diversity of female urinary microbiome.</title>
        <authorList>
            <person name="Thomas-White K."/>
            <person name="Wolfe A.J."/>
        </authorList>
    </citation>
    <scope>NUCLEOTIDE SEQUENCE [LARGE SCALE GENOMIC DNA]</scope>
    <source>
        <strain evidence="2 3">UMB0085</strain>
    </source>
</reference>
<dbReference type="AlphaFoldDB" id="A0A2N5KYL5"/>
<protein>
    <recommendedName>
        <fullName evidence="1">Baseplate protein J-like barrel domain-containing protein</fullName>
    </recommendedName>
</protein>
<name>A0A2N5KYL5_9LACO</name>
<feature type="domain" description="Baseplate protein J-like barrel" evidence="1">
    <location>
        <begin position="100"/>
        <end position="184"/>
    </location>
</feature>
<dbReference type="PANTHER" id="PTHR37829">
    <property type="entry name" value="PHAGE-LIKE ELEMENT PBSX PROTEIN XKDT"/>
    <property type="match status" value="1"/>
</dbReference>
<sequence length="393" mass="42944">MTTDFGLKETGYIAPSFAEILDGVEDDFRTRLGDDIALTSNAYLGIFARLMSDAAYDLIQQQEQIYYSGFYSTAINSALDRLAGNISLTRKVDAPSHAEVVITTEGEYLIQAGEKFETEDGLVFDLTEDVITSKQDDGTFQGTGNVECEETGEFTNVPANTITLFANPDEDFISVTNPQPAGGGQDYEDDETFRKRLIMENAARPGPTELGIKSALMNLNGVKQVGFVDNDKYKTDEYGNPECSVHIYVLGGNDDEIAKTLVDKCAAGITLAGSIVKEAPDATGKVKEVKFNHAQQHNIYVKVDVSINDDWNSDAGVDDIKQAICDEINSLEMGQRVNFTRLYSVTYDVNGVDDATIVIGSTKDKLADQNILIGRSEFAHCDPKNVEVDLIGL</sequence>
<dbReference type="RefSeq" id="WP_068812972.1">
    <property type="nucleotide sequence ID" value="NZ_MAKH01000007.1"/>
</dbReference>
<dbReference type="InterPro" id="IPR006949">
    <property type="entry name" value="Barrel_Baseplate_J-like"/>
</dbReference>
<dbReference type="InterPro" id="IPR052399">
    <property type="entry name" value="Phage_Baseplate_Assmbl_Protein"/>
</dbReference>
<dbReference type="Proteomes" id="UP000235119">
    <property type="component" value="Unassembled WGS sequence"/>
</dbReference>
<proteinExistence type="predicted"/>